<gene>
    <name evidence="1" type="ORF">QAD02_015228</name>
</gene>
<evidence type="ECO:0000313" key="2">
    <source>
        <dbReference type="Proteomes" id="UP001239111"/>
    </source>
</evidence>
<name>A0ACC2P8W2_9HYME</name>
<dbReference type="EMBL" id="CM056742">
    <property type="protein sequence ID" value="KAJ8679441.1"/>
    <property type="molecule type" value="Genomic_DNA"/>
</dbReference>
<evidence type="ECO:0000313" key="1">
    <source>
        <dbReference type="EMBL" id="KAJ8679441.1"/>
    </source>
</evidence>
<reference evidence="1" key="1">
    <citation type="submission" date="2023-04" db="EMBL/GenBank/DDBJ databases">
        <title>A chromosome-level genome assembly of the parasitoid wasp Eretmocerus hayati.</title>
        <authorList>
            <person name="Zhong Y."/>
            <person name="Liu S."/>
            <person name="Liu Y."/>
        </authorList>
    </citation>
    <scope>NUCLEOTIDE SEQUENCE</scope>
    <source>
        <strain evidence="1">ZJU_SS_LIU_2023</strain>
    </source>
</reference>
<accession>A0ACC2P8W2</accession>
<protein>
    <submittedName>
        <fullName evidence="1">Uncharacterized protein</fullName>
    </submittedName>
</protein>
<sequence>MEGQPNQTDSSAGSSSSSVDTQASKDAQEVEAEPKLSLDFKKIEMKPPPTLTIPRQPGPVLPKGVNRTNPTGSGGAGALPPAPVGGSATGNPRNKTALAPGHSLMDWIRLGSSGVDLTGVGGQLLTVTPAELAKHNKESDAWISIRGMVFNITRYLSFHPGGIPELMKGAGKDATKLFDDVHAWVNYQSILQKCIVGRLERCVNIDLLLQTEVPKPKPKNSPTGENSMVKLNWRQTSNTVTLIYSSRADNPFGECQMRRLTQSEIGLQMCLDKTKDTVTHNIKLAADVDWPPTWHKSIELPEVQIVFKKKERGTWKSYGTSKTTQEKTDRAKRAYNKYEVLENTPLCKTVHRLVLRSQDFMQLIPPGRHVDAKMNVMETEVSRPYTPVPCWLHPSDKGTSAATGDDCLCLMVKRYENGALSTALTSLQPGQSVSLSNALGNFCVDDYTSCDKIQMLAGGTGLTVMLPIMKAALAWRSPPIMNLINFNKNEENMFYTDQLDRVSSERTLRVTQVLSEPGSSWCGKSGRVSPELLKDVVDEPSPRACAFICGPPAFNRIAAEYLRSLGWQSSQMREFDG</sequence>
<organism evidence="1 2">
    <name type="scientific">Eretmocerus hayati</name>
    <dbReference type="NCBI Taxonomy" id="131215"/>
    <lineage>
        <taxon>Eukaryota</taxon>
        <taxon>Metazoa</taxon>
        <taxon>Ecdysozoa</taxon>
        <taxon>Arthropoda</taxon>
        <taxon>Hexapoda</taxon>
        <taxon>Insecta</taxon>
        <taxon>Pterygota</taxon>
        <taxon>Neoptera</taxon>
        <taxon>Endopterygota</taxon>
        <taxon>Hymenoptera</taxon>
        <taxon>Apocrita</taxon>
        <taxon>Proctotrupomorpha</taxon>
        <taxon>Chalcidoidea</taxon>
        <taxon>Aphelinidae</taxon>
        <taxon>Aphelininae</taxon>
        <taxon>Eretmocerus</taxon>
    </lineage>
</organism>
<comment type="caution">
    <text evidence="1">The sequence shown here is derived from an EMBL/GenBank/DDBJ whole genome shotgun (WGS) entry which is preliminary data.</text>
</comment>
<proteinExistence type="predicted"/>
<keyword evidence="2" id="KW-1185">Reference proteome</keyword>
<dbReference type="Proteomes" id="UP001239111">
    <property type="component" value="Chromosome 2"/>
</dbReference>